<protein>
    <submittedName>
        <fullName evidence="2">Uncharacterized protein</fullName>
    </submittedName>
</protein>
<evidence type="ECO:0000313" key="3">
    <source>
        <dbReference type="Proteomes" id="UP001529510"/>
    </source>
</evidence>
<feature type="non-terminal residue" evidence="2">
    <location>
        <position position="57"/>
    </location>
</feature>
<dbReference type="EMBL" id="JAMKFB020000125">
    <property type="protein sequence ID" value="KAL0153224.1"/>
    <property type="molecule type" value="Genomic_DNA"/>
</dbReference>
<dbReference type="AlphaFoldDB" id="A0ABD0MT72"/>
<feature type="region of interest" description="Disordered" evidence="1">
    <location>
        <begin position="1"/>
        <end position="57"/>
    </location>
</feature>
<name>A0ABD0MT72_CIRMR</name>
<organism evidence="2 3">
    <name type="scientific">Cirrhinus mrigala</name>
    <name type="common">Mrigala</name>
    <dbReference type="NCBI Taxonomy" id="683832"/>
    <lineage>
        <taxon>Eukaryota</taxon>
        <taxon>Metazoa</taxon>
        <taxon>Chordata</taxon>
        <taxon>Craniata</taxon>
        <taxon>Vertebrata</taxon>
        <taxon>Euteleostomi</taxon>
        <taxon>Actinopterygii</taxon>
        <taxon>Neopterygii</taxon>
        <taxon>Teleostei</taxon>
        <taxon>Ostariophysi</taxon>
        <taxon>Cypriniformes</taxon>
        <taxon>Cyprinidae</taxon>
        <taxon>Labeoninae</taxon>
        <taxon>Labeonini</taxon>
        <taxon>Cirrhinus</taxon>
    </lineage>
</organism>
<keyword evidence="3" id="KW-1185">Reference proteome</keyword>
<comment type="caution">
    <text evidence="2">The sequence shown here is derived from an EMBL/GenBank/DDBJ whole genome shotgun (WGS) entry which is preliminary data.</text>
</comment>
<proteinExistence type="predicted"/>
<gene>
    <name evidence="2" type="ORF">M9458_051465</name>
</gene>
<evidence type="ECO:0000256" key="1">
    <source>
        <dbReference type="SAM" id="MobiDB-lite"/>
    </source>
</evidence>
<feature type="compositionally biased region" description="Polar residues" evidence="1">
    <location>
        <begin position="46"/>
        <end position="57"/>
    </location>
</feature>
<dbReference type="Proteomes" id="UP001529510">
    <property type="component" value="Unassembled WGS sequence"/>
</dbReference>
<feature type="compositionally biased region" description="Basic and acidic residues" evidence="1">
    <location>
        <begin position="17"/>
        <end position="27"/>
    </location>
</feature>
<evidence type="ECO:0000313" key="2">
    <source>
        <dbReference type="EMBL" id="KAL0153224.1"/>
    </source>
</evidence>
<accession>A0ABD0MT72</accession>
<sequence length="57" mass="6067">MPDDRQSGMNEPIETVEEPKQSGEQDGLKASSSNMSQVGADLLVENSGSQVNDSDLD</sequence>
<reference evidence="2 3" key="1">
    <citation type="submission" date="2024-05" db="EMBL/GenBank/DDBJ databases">
        <title>Genome sequencing and assembly of Indian major carp, Cirrhinus mrigala (Hamilton, 1822).</title>
        <authorList>
            <person name="Mohindra V."/>
            <person name="Chowdhury L.M."/>
            <person name="Lal K."/>
            <person name="Jena J.K."/>
        </authorList>
    </citation>
    <scope>NUCLEOTIDE SEQUENCE [LARGE SCALE GENOMIC DNA]</scope>
    <source>
        <strain evidence="2">CM1030</strain>
        <tissue evidence="2">Blood</tissue>
    </source>
</reference>